<comment type="caution">
    <text evidence="7">The sequence shown here is derived from an EMBL/GenBank/DDBJ whole genome shotgun (WGS) entry which is preliminary data.</text>
</comment>
<evidence type="ECO:0008006" key="9">
    <source>
        <dbReference type="Google" id="ProtNLM"/>
    </source>
</evidence>
<accession>A0ABD0WPC6</accession>
<keyword evidence="8" id="KW-1185">Reference proteome</keyword>
<dbReference type="Proteomes" id="UP001557470">
    <property type="component" value="Unassembled WGS sequence"/>
</dbReference>
<dbReference type="PANTHER" id="PTHR28628:SF4">
    <property type="entry name" value="TRANSMEMBRANE PROTEIN 88B"/>
    <property type="match status" value="1"/>
</dbReference>
<evidence type="ECO:0000256" key="6">
    <source>
        <dbReference type="SAM" id="Phobius"/>
    </source>
</evidence>
<evidence type="ECO:0000256" key="1">
    <source>
        <dbReference type="ARBA" id="ARBA00004141"/>
    </source>
</evidence>
<evidence type="ECO:0000256" key="2">
    <source>
        <dbReference type="ARBA" id="ARBA00005734"/>
    </source>
</evidence>
<protein>
    <recommendedName>
        <fullName evidence="9">Transmembrane protein 88B</fullName>
    </recommendedName>
</protein>
<dbReference type="PANTHER" id="PTHR28628">
    <property type="entry name" value="TRANSMEMBRANE PROTEIN 88-RELATED"/>
    <property type="match status" value="1"/>
</dbReference>
<organism evidence="7 8">
    <name type="scientific">Umbra pygmaea</name>
    <name type="common">Eastern mudminnow</name>
    <dbReference type="NCBI Taxonomy" id="75934"/>
    <lineage>
        <taxon>Eukaryota</taxon>
        <taxon>Metazoa</taxon>
        <taxon>Chordata</taxon>
        <taxon>Craniata</taxon>
        <taxon>Vertebrata</taxon>
        <taxon>Euteleostomi</taxon>
        <taxon>Actinopterygii</taxon>
        <taxon>Neopterygii</taxon>
        <taxon>Teleostei</taxon>
        <taxon>Protacanthopterygii</taxon>
        <taxon>Esociformes</taxon>
        <taxon>Umbridae</taxon>
        <taxon>Umbra</taxon>
    </lineage>
</organism>
<comment type="subcellular location">
    <subcellularLocation>
        <location evidence="1">Membrane</location>
        <topology evidence="1">Multi-pass membrane protein</topology>
    </subcellularLocation>
</comment>
<keyword evidence="5 6" id="KW-0472">Membrane</keyword>
<reference evidence="7 8" key="1">
    <citation type="submission" date="2024-06" db="EMBL/GenBank/DDBJ databases">
        <authorList>
            <person name="Pan Q."/>
            <person name="Wen M."/>
            <person name="Jouanno E."/>
            <person name="Zahm M."/>
            <person name="Klopp C."/>
            <person name="Cabau C."/>
            <person name="Louis A."/>
            <person name="Berthelot C."/>
            <person name="Parey E."/>
            <person name="Roest Crollius H."/>
            <person name="Montfort J."/>
            <person name="Robinson-Rechavi M."/>
            <person name="Bouchez O."/>
            <person name="Lampietro C."/>
            <person name="Lopez Roques C."/>
            <person name="Donnadieu C."/>
            <person name="Postlethwait J."/>
            <person name="Bobe J."/>
            <person name="Verreycken H."/>
            <person name="Guiguen Y."/>
        </authorList>
    </citation>
    <scope>NUCLEOTIDE SEQUENCE [LARGE SCALE GENOMIC DNA]</scope>
    <source>
        <strain evidence="7">Up_M1</strain>
        <tissue evidence="7">Testis</tissue>
    </source>
</reference>
<evidence type="ECO:0000256" key="5">
    <source>
        <dbReference type="ARBA" id="ARBA00023136"/>
    </source>
</evidence>
<sequence>MCGVDVDLDDEGSNDEEKEDEFCVAEGVKMLHPPTAHSEGVVWGSLRGKCGCVACGAGLLLWNAGVALVCFLLLVGVFALVLLPASLLLYAGFLCHSRVLDSASPICRYLDDNSCSALIILGFVMMSPLVVLAAALFCGLLRRLRVLLLFQPLTHAWYRGQGLNWGGNIRAWV</sequence>
<dbReference type="InterPro" id="IPR033355">
    <property type="entry name" value="TMEM88"/>
</dbReference>
<proteinExistence type="inferred from homology"/>
<gene>
    <name evidence="7" type="ORF">UPYG_G00170200</name>
</gene>
<dbReference type="AlphaFoldDB" id="A0ABD0WPC6"/>
<evidence type="ECO:0000256" key="4">
    <source>
        <dbReference type="ARBA" id="ARBA00022989"/>
    </source>
</evidence>
<feature type="transmembrane region" description="Helical" evidence="6">
    <location>
        <begin position="118"/>
        <end position="141"/>
    </location>
</feature>
<keyword evidence="4 6" id="KW-1133">Transmembrane helix</keyword>
<keyword evidence="3 6" id="KW-0812">Transmembrane</keyword>
<dbReference type="EMBL" id="JAGEUA010000005">
    <property type="protein sequence ID" value="KAL0978420.1"/>
    <property type="molecule type" value="Genomic_DNA"/>
</dbReference>
<name>A0ABD0WPC6_UMBPY</name>
<dbReference type="GO" id="GO:0016020">
    <property type="term" value="C:membrane"/>
    <property type="evidence" value="ECO:0007669"/>
    <property type="project" value="UniProtKB-SubCell"/>
</dbReference>
<evidence type="ECO:0000313" key="8">
    <source>
        <dbReference type="Proteomes" id="UP001557470"/>
    </source>
</evidence>
<evidence type="ECO:0000313" key="7">
    <source>
        <dbReference type="EMBL" id="KAL0978420.1"/>
    </source>
</evidence>
<evidence type="ECO:0000256" key="3">
    <source>
        <dbReference type="ARBA" id="ARBA00022692"/>
    </source>
</evidence>
<comment type="similarity">
    <text evidence="2">Belongs to the TMEM88 family.</text>
</comment>
<feature type="transmembrane region" description="Helical" evidence="6">
    <location>
        <begin position="66"/>
        <end position="93"/>
    </location>
</feature>